<protein>
    <recommendedName>
        <fullName evidence="3">Translational machinery protein</fullName>
    </recommendedName>
</protein>
<reference evidence="1" key="1">
    <citation type="submission" date="2021-04" db="EMBL/GenBank/DDBJ databases">
        <title>Draft genome sequence data of methanotrophic Methylovulum sp. strain S1L and Methylomonas sp. strain S2AM isolated from boreal lake water columns.</title>
        <authorList>
            <person name="Rissanen A.J."/>
            <person name="Mangayil R."/>
            <person name="Svenning M.M."/>
            <person name="Khanongnuch R."/>
        </authorList>
    </citation>
    <scope>NUCLEOTIDE SEQUENCE</scope>
    <source>
        <strain evidence="1">S2AM</strain>
    </source>
</reference>
<evidence type="ECO:0000313" key="2">
    <source>
        <dbReference type="Proteomes" id="UP000676649"/>
    </source>
</evidence>
<name>A0A975MR20_9GAMM</name>
<dbReference type="KEGG" id="mpad:KEF85_08285"/>
<dbReference type="Proteomes" id="UP000676649">
    <property type="component" value="Chromosome"/>
</dbReference>
<dbReference type="EMBL" id="CP073754">
    <property type="protein sequence ID" value="QWF72427.1"/>
    <property type="molecule type" value="Genomic_DNA"/>
</dbReference>
<dbReference type="RefSeq" id="WP_215584894.1">
    <property type="nucleotide sequence ID" value="NZ_CP073754.1"/>
</dbReference>
<evidence type="ECO:0000313" key="1">
    <source>
        <dbReference type="EMBL" id="QWF72427.1"/>
    </source>
</evidence>
<dbReference type="AlphaFoldDB" id="A0A975MR20"/>
<dbReference type="SUPFAM" id="SSF53137">
    <property type="entry name" value="Translational machinery components"/>
    <property type="match status" value="1"/>
</dbReference>
<accession>A0A975MR20</accession>
<keyword evidence="2" id="KW-1185">Reference proteome</keyword>
<gene>
    <name evidence="1" type="ORF">KEF85_08285</name>
</gene>
<organism evidence="1 2">
    <name type="scientific">Methylomonas paludis</name>
    <dbReference type="NCBI Taxonomy" id="1173101"/>
    <lineage>
        <taxon>Bacteria</taxon>
        <taxon>Pseudomonadati</taxon>
        <taxon>Pseudomonadota</taxon>
        <taxon>Gammaproteobacteria</taxon>
        <taxon>Methylococcales</taxon>
        <taxon>Methylococcaceae</taxon>
        <taxon>Methylomonas</taxon>
    </lineage>
</organism>
<sequence length="133" mass="14876">MNTKAGIWIDHRQAYIVLIGPGSESLKNIESDIEKHVRFSSHTADIDGAADDQRDHRYTSHLNAYYDKVIALLGDASVVLVFGPGEAKRELEQRLISKGGAKRIIGIETADKMTESQITTKVRQHYDVLFHSV</sequence>
<proteinExistence type="predicted"/>
<evidence type="ECO:0008006" key="3">
    <source>
        <dbReference type="Google" id="ProtNLM"/>
    </source>
</evidence>